<dbReference type="Proteomes" id="UP000283655">
    <property type="component" value="Unassembled WGS sequence"/>
</dbReference>
<feature type="chain" id="PRO_5019286843" evidence="1">
    <location>
        <begin position="21"/>
        <end position="154"/>
    </location>
</feature>
<organism evidence="2 3">
    <name type="scientific">Pectobacterium carotovorum</name>
    <name type="common">Erwinia carotovora</name>
    <dbReference type="NCBI Taxonomy" id="554"/>
    <lineage>
        <taxon>Bacteria</taxon>
        <taxon>Pseudomonadati</taxon>
        <taxon>Pseudomonadota</taxon>
        <taxon>Gammaproteobacteria</taxon>
        <taxon>Enterobacterales</taxon>
        <taxon>Pectobacteriaceae</taxon>
        <taxon>Pectobacterium</taxon>
    </lineage>
</organism>
<dbReference type="RefSeq" id="WP_119872875.1">
    <property type="nucleotide sequence ID" value="NZ_QZDH01000007.1"/>
</dbReference>
<gene>
    <name evidence="2" type="ORF">D5071_03550</name>
</gene>
<evidence type="ECO:0000313" key="3">
    <source>
        <dbReference type="Proteomes" id="UP000283655"/>
    </source>
</evidence>
<name>A0A419B0C0_PECCA</name>
<proteinExistence type="predicted"/>
<reference evidence="2 3" key="1">
    <citation type="submission" date="2018-09" db="EMBL/GenBank/DDBJ databases">
        <title>Phylogenetic diversity of Pectobacterium and Dickeya strains causing blackleg disease of potato in Morocco.</title>
        <authorList>
            <person name="Oulghazi S."/>
            <person name="Moumni M."/>
            <person name="Faure D."/>
        </authorList>
    </citation>
    <scope>NUCLEOTIDE SEQUENCE [LARGE SCALE GENOMIC DNA]</scope>
    <source>
        <strain evidence="2 3">S1.15.11.2D</strain>
    </source>
</reference>
<accession>A0A419B0C0</accession>
<feature type="signal peptide" evidence="1">
    <location>
        <begin position="1"/>
        <end position="20"/>
    </location>
</feature>
<dbReference type="EMBL" id="QZDH01000007">
    <property type="protein sequence ID" value="RJL54177.1"/>
    <property type="molecule type" value="Genomic_DNA"/>
</dbReference>
<evidence type="ECO:0000256" key="1">
    <source>
        <dbReference type="SAM" id="SignalP"/>
    </source>
</evidence>
<dbReference type="AlphaFoldDB" id="A0A419B0C0"/>
<keyword evidence="1" id="KW-0732">Signal</keyword>
<comment type="caution">
    <text evidence="2">The sequence shown here is derived from an EMBL/GenBank/DDBJ whole genome shotgun (WGS) entry which is preliminary data.</text>
</comment>
<sequence length="154" mass="17112">MKYLRTLIVTVLVFCTNAHAVMADQQWGDWYGTTGGMEFSLNSKNASNEVLTLSCTHQQLIVRFSIPAENYAITSVEGARDVYLSINSPKYELDNIKSINGEIPAAVAFDALKQTKNSDLLRFTSFQSGESNEFSANGLNEALKDTTWQDCINQ</sequence>
<evidence type="ECO:0000313" key="2">
    <source>
        <dbReference type="EMBL" id="RJL54177.1"/>
    </source>
</evidence>
<protein>
    <submittedName>
        <fullName evidence="2">Uncharacterized protein</fullName>
    </submittedName>
</protein>